<dbReference type="Gene3D" id="3.40.10.10">
    <property type="entry name" value="DNA Methylphosphotriester Repair Domain"/>
    <property type="match status" value="1"/>
</dbReference>
<dbReference type="AlphaFoldDB" id="H6LFC3"/>
<dbReference type="Proteomes" id="UP000007177">
    <property type="component" value="Chromosome"/>
</dbReference>
<dbReference type="OrthoDB" id="9783680at2"/>
<keyword evidence="2" id="KW-1185">Reference proteome</keyword>
<name>H6LFC3_ACEWD</name>
<proteinExistence type="predicted"/>
<dbReference type="HOGENOM" id="CLU_2091450_0_0_9"/>
<dbReference type="eggNOG" id="COG2374">
    <property type="taxonomic scope" value="Bacteria"/>
</dbReference>
<dbReference type="STRING" id="931626.Awo_c14400"/>
<accession>H6LFC3</accession>
<dbReference type="InterPro" id="IPR035451">
    <property type="entry name" value="Ada-like_dom_sf"/>
</dbReference>
<evidence type="ECO:0000313" key="2">
    <source>
        <dbReference type="Proteomes" id="UP000007177"/>
    </source>
</evidence>
<dbReference type="RefSeq" id="WP_014355826.1">
    <property type="nucleotide sequence ID" value="NC_016894.1"/>
</dbReference>
<protein>
    <submittedName>
        <fullName evidence="1">Beta-lactamase-like protein</fullName>
    </submittedName>
</protein>
<dbReference type="SUPFAM" id="SSF57884">
    <property type="entry name" value="Ada DNA repair protein, N-terminal domain (N-Ada 10)"/>
    <property type="match status" value="1"/>
</dbReference>
<gene>
    <name evidence="1" type="ordered locus">Awo_c14400</name>
</gene>
<dbReference type="EMBL" id="CP002987">
    <property type="protein sequence ID" value="AFA48223.1"/>
    <property type="molecule type" value="Genomic_DNA"/>
</dbReference>
<organism evidence="1 2">
    <name type="scientific">Acetobacterium woodii (strain ATCC 29683 / DSM 1030 / JCM 2381 / KCTC 1655 / WB1)</name>
    <dbReference type="NCBI Taxonomy" id="931626"/>
    <lineage>
        <taxon>Bacteria</taxon>
        <taxon>Bacillati</taxon>
        <taxon>Bacillota</taxon>
        <taxon>Clostridia</taxon>
        <taxon>Eubacteriales</taxon>
        <taxon>Eubacteriaceae</taxon>
        <taxon>Acetobacterium</taxon>
    </lineage>
</organism>
<sequence>MTKVVLLTTAEKTITDLQAKKVADDKAVAEKAAADKTAAEQAAAQAAAEKQAAATHATTQQVASSDTQSTTVYITKTGKKYHLAGCQSLSKSQIPISLADAKSKGYTACENCDPPQ</sequence>
<reference evidence="2" key="1">
    <citation type="submission" date="2011-07" db="EMBL/GenBank/DDBJ databases">
        <title>Complete genome sequence of Acetobacterium woodii.</title>
        <authorList>
            <person name="Poehlein A."/>
            <person name="Schmidt S."/>
            <person name="Kaster A.-K."/>
            <person name="Goenrich M."/>
            <person name="Vollmers J."/>
            <person name="Thuermer A."/>
            <person name="Gottschalk G."/>
            <person name="Thauer R.K."/>
            <person name="Daniel R."/>
            <person name="Mueller V."/>
        </authorList>
    </citation>
    <scope>NUCLEOTIDE SEQUENCE [LARGE SCALE GENOMIC DNA]</scope>
    <source>
        <strain evidence="2">ATCC 29683 / DSM 1030 / JCM 2381 / KCTC 1655 / WB1</strain>
    </source>
</reference>
<evidence type="ECO:0000313" key="1">
    <source>
        <dbReference type="EMBL" id="AFA48223.1"/>
    </source>
</evidence>
<dbReference type="KEGG" id="awo:Awo_c14400"/>
<reference evidence="1 2" key="2">
    <citation type="journal article" date="2012" name="PLoS ONE">
        <title>An ancient pathway combining carbon dioxide fixation with the generation and utilization of a sodium ion gradient for ATP synthesis.</title>
        <authorList>
            <person name="Poehlein A."/>
            <person name="Schmidt S."/>
            <person name="Kaster A.K."/>
            <person name="Goenrich M."/>
            <person name="Vollmers J."/>
            <person name="Thurmer A."/>
            <person name="Bertsch J."/>
            <person name="Schuchmann K."/>
            <person name="Voigt B."/>
            <person name="Hecker M."/>
            <person name="Daniel R."/>
            <person name="Thauer R.K."/>
            <person name="Gottschalk G."/>
            <person name="Muller V."/>
        </authorList>
    </citation>
    <scope>NUCLEOTIDE SEQUENCE [LARGE SCALE GENOMIC DNA]</scope>
    <source>
        <strain evidence="2">ATCC 29683 / DSM 1030 / JCM 2381 / KCTC 1655 / WB1</strain>
    </source>
</reference>